<dbReference type="Gene3D" id="3.30.565.10">
    <property type="entry name" value="Histidine kinase-like ATPase, C-terminal domain"/>
    <property type="match status" value="1"/>
</dbReference>
<dbReference type="InterPro" id="IPR011006">
    <property type="entry name" value="CheY-like_superfamily"/>
</dbReference>
<dbReference type="SUPFAM" id="SSF52172">
    <property type="entry name" value="CheY-like"/>
    <property type="match status" value="1"/>
</dbReference>
<evidence type="ECO:0000256" key="3">
    <source>
        <dbReference type="ARBA" id="ARBA00022553"/>
    </source>
</evidence>
<keyword evidence="3 7" id="KW-0597">Phosphoprotein</keyword>
<dbReference type="PROSITE" id="PS50109">
    <property type="entry name" value="HIS_KIN"/>
    <property type="match status" value="1"/>
</dbReference>
<dbReference type="InterPro" id="IPR011123">
    <property type="entry name" value="Y_Y_Y"/>
</dbReference>
<dbReference type="Gene3D" id="1.10.10.60">
    <property type="entry name" value="Homeodomain-like"/>
    <property type="match status" value="2"/>
</dbReference>
<dbReference type="PROSITE" id="PS00041">
    <property type="entry name" value="HTH_ARAC_FAMILY_1"/>
    <property type="match status" value="1"/>
</dbReference>
<keyword evidence="5" id="KW-0238">DNA-binding</keyword>
<dbReference type="EMBL" id="JBHUHZ010000001">
    <property type="protein sequence ID" value="MFD2162863.1"/>
    <property type="molecule type" value="Genomic_DNA"/>
</dbReference>
<gene>
    <name evidence="11" type="ORF">ACFSJU_10710</name>
</gene>
<evidence type="ECO:0000313" key="12">
    <source>
        <dbReference type="Proteomes" id="UP001597387"/>
    </source>
</evidence>
<dbReference type="InterPro" id="IPR003594">
    <property type="entry name" value="HATPase_dom"/>
</dbReference>
<dbReference type="InterPro" id="IPR018062">
    <property type="entry name" value="HTH_AraC-typ_CS"/>
</dbReference>
<dbReference type="InterPro" id="IPR003661">
    <property type="entry name" value="HisK_dim/P_dom"/>
</dbReference>
<evidence type="ECO:0000259" key="8">
    <source>
        <dbReference type="PROSITE" id="PS01124"/>
    </source>
</evidence>
<dbReference type="Gene3D" id="3.40.50.2300">
    <property type="match status" value="1"/>
</dbReference>
<protein>
    <recommendedName>
        <fullName evidence="2">histidine kinase</fullName>
        <ecNumber evidence="2">2.7.13.3</ecNumber>
    </recommendedName>
</protein>
<dbReference type="Pfam" id="PF02518">
    <property type="entry name" value="HATPase_c"/>
    <property type="match status" value="1"/>
</dbReference>
<dbReference type="InterPro" id="IPR004358">
    <property type="entry name" value="Sig_transdc_His_kin-like_C"/>
</dbReference>
<dbReference type="InterPro" id="IPR015943">
    <property type="entry name" value="WD40/YVTN_repeat-like_dom_sf"/>
</dbReference>
<feature type="domain" description="HTH araC/xylS-type" evidence="8">
    <location>
        <begin position="1260"/>
        <end position="1359"/>
    </location>
</feature>
<dbReference type="SUPFAM" id="SSF46689">
    <property type="entry name" value="Homeodomain-like"/>
    <property type="match status" value="1"/>
</dbReference>
<dbReference type="InterPro" id="IPR013783">
    <property type="entry name" value="Ig-like_fold"/>
</dbReference>
<dbReference type="InterPro" id="IPR036890">
    <property type="entry name" value="HATPase_C_sf"/>
</dbReference>
<comment type="caution">
    <text evidence="11">The sequence shown here is derived from an EMBL/GenBank/DDBJ whole genome shotgun (WGS) entry which is preliminary data.</text>
</comment>
<dbReference type="RefSeq" id="WP_255902776.1">
    <property type="nucleotide sequence ID" value="NZ_JAFMZO010000003.1"/>
</dbReference>
<evidence type="ECO:0000256" key="7">
    <source>
        <dbReference type="PROSITE-ProRule" id="PRU00169"/>
    </source>
</evidence>
<dbReference type="Gene3D" id="2.60.40.10">
    <property type="entry name" value="Immunoglobulins"/>
    <property type="match status" value="1"/>
</dbReference>
<dbReference type="SMART" id="SM00342">
    <property type="entry name" value="HTH_ARAC"/>
    <property type="match status" value="1"/>
</dbReference>
<dbReference type="Gene3D" id="2.130.10.10">
    <property type="entry name" value="YVTN repeat-like/Quinoprotein amine dehydrogenase"/>
    <property type="match status" value="2"/>
</dbReference>
<dbReference type="InterPro" id="IPR005467">
    <property type="entry name" value="His_kinase_dom"/>
</dbReference>
<accession>A0ABW4ZLB3</accession>
<dbReference type="Pfam" id="PF07494">
    <property type="entry name" value="Reg_prop"/>
    <property type="match status" value="8"/>
</dbReference>
<name>A0ABW4ZLB3_9SPHI</name>
<dbReference type="Proteomes" id="UP001597387">
    <property type="component" value="Unassembled WGS sequence"/>
</dbReference>
<proteinExistence type="predicted"/>
<dbReference type="SUPFAM" id="SSF55874">
    <property type="entry name" value="ATPase domain of HSP90 chaperone/DNA topoisomerase II/histidine kinase"/>
    <property type="match status" value="1"/>
</dbReference>
<dbReference type="InterPro" id="IPR011110">
    <property type="entry name" value="Reg_prop"/>
</dbReference>
<dbReference type="SMART" id="SM00448">
    <property type="entry name" value="REC"/>
    <property type="match status" value="1"/>
</dbReference>
<dbReference type="InterPro" id="IPR009057">
    <property type="entry name" value="Homeodomain-like_sf"/>
</dbReference>
<keyword evidence="12" id="KW-1185">Reference proteome</keyword>
<reference evidence="12" key="1">
    <citation type="journal article" date="2019" name="Int. J. Syst. Evol. Microbiol.">
        <title>The Global Catalogue of Microorganisms (GCM) 10K type strain sequencing project: providing services to taxonomists for standard genome sequencing and annotation.</title>
        <authorList>
            <consortium name="The Broad Institute Genomics Platform"/>
            <consortium name="The Broad Institute Genome Sequencing Center for Infectious Disease"/>
            <person name="Wu L."/>
            <person name="Ma J."/>
        </authorList>
    </citation>
    <scope>NUCLEOTIDE SEQUENCE [LARGE SCALE GENOMIC DNA]</scope>
    <source>
        <strain evidence="12">KCTC 42217</strain>
    </source>
</reference>
<dbReference type="CDD" id="cd00082">
    <property type="entry name" value="HisKA"/>
    <property type="match status" value="1"/>
</dbReference>
<dbReference type="SUPFAM" id="SSF63829">
    <property type="entry name" value="Calcium-dependent phosphotriesterase"/>
    <property type="match status" value="1"/>
</dbReference>
<feature type="domain" description="Histidine kinase" evidence="9">
    <location>
        <begin position="863"/>
        <end position="1085"/>
    </location>
</feature>
<dbReference type="PROSITE" id="PS50110">
    <property type="entry name" value="RESPONSE_REGULATORY"/>
    <property type="match status" value="1"/>
</dbReference>
<organism evidence="11 12">
    <name type="scientific">Paradesertivirga mongoliensis</name>
    <dbReference type="NCBI Taxonomy" id="2100740"/>
    <lineage>
        <taxon>Bacteria</taxon>
        <taxon>Pseudomonadati</taxon>
        <taxon>Bacteroidota</taxon>
        <taxon>Sphingobacteriia</taxon>
        <taxon>Sphingobacteriales</taxon>
        <taxon>Sphingobacteriaceae</taxon>
        <taxon>Paradesertivirga</taxon>
    </lineage>
</organism>
<dbReference type="PANTHER" id="PTHR43547">
    <property type="entry name" value="TWO-COMPONENT HISTIDINE KINASE"/>
    <property type="match status" value="1"/>
</dbReference>
<evidence type="ECO:0000256" key="5">
    <source>
        <dbReference type="ARBA" id="ARBA00023125"/>
    </source>
</evidence>
<dbReference type="PRINTS" id="PR00344">
    <property type="entry name" value="BCTRLSENSOR"/>
</dbReference>
<evidence type="ECO:0000256" key="1">
    <source>
        <dbReference type="ARBA" id="ARBA00000085"/>
    </source>
</evidence>
<dbReference type="Pfam" id="PF12833">
    <property type="entry name" value="HTH_18"/>
    <property type="match status" value="1"/>
</dbReference>
<dbReference type="Pfam" id="PF00072">
    <property type="entry name" value="Response_reg"/>
    <property type="match status" value="1"/>
</dbReference>
<dbReference type="InterPro" id="IPR036097">
    <property type="entry name" value="HisK_dim/P_sf"/>
</dbReference>
<dbReference type="SUPFAM" id="SSF47384">
    <property type="entry name" value="Homodimeric domain of signal transducing histidine kinase"/>
    <property type="match status" value="1"/>
</dbReference>
<evidence type="ECO:0000259" key="10">
    <source>
        <dbReference type="PROSITE" id="PS50110"/>
    </source>
</evidence>
<dbReference type="PROSITE" id="PS01124">
    <property type="entry name" value="HTH_ARAC_FAMILY_2"/>
    <property type="match status" value="1"/>
</dbReference>
<dbReference type="CDD" id="cd16922">
    <property type="entry name" value="HATPase_EvgS-ArcB-TorS-like"/>
    <property type="match status" value="1"/>
</dbReference>
<keyword evidence="4" id="KW-0805">Transcription regulation</keyword>
<dbReference type="PANTHER" id="PTHR43547:SF2">
    <property type="entry name" value="HYBRID SIGNAL TRANSDUCTION HISTIDINE KINASE C"/>
    <property type="match status" value="1"/>
</dbReference>
<dbReference type="Gene3D" id="1.10.287.130">
    <property type="match status" value="1"/>
</dbReference>
<sequence>MYRSLVLLWCAISFLYGRVRAQEVQYQFSHLNINNGLSHNQVTAIFKDSKGFMWFGTMTGLNRYDGFNFKVFKHKLRDTTALRDDFIQNIQEGPGGLLWIQTRVGFTVYNPHTERFDQNVERNLRSLSIPWPEIASVKKDRKGNYWFINASLGICRYDSKNKAVQHFYRGGNSKNPLYSNAVSDMAEDSQGNMWVIYRDGILEKIDGRSRKVSVRTDIISKQGRRLTATYRISIDRQGDIWTFATGSSIGAYYYSPAKKALKHFGSNSKNKLNSDIIYQILQDEKGLIWIATDHGGVNLINKRDFTVRYLVHREDDPKSLAQNSTTSMYKDNSGIIWIGTYKRGLSYYHENIIKFPLIRHHASDPTSLKYDDVNRFVEDAQGNLWIGTNGGGLIYFNRKTNRFTQYKHNPNNKNTLSNDVIVSLCIDHEQKLWIGTYFGGLDCFDGENFTHYRHDDNNPKSLSDDRVWEIFEDSQRNLWVGTLTGGVNKFDRATKTFRRIRTGPSVYTSSILEDRAGNIWFGTSQGIDVLLKQTNRFIHYNHSDDDPQSLIHDNVSNMLIDSRGLVWICTREGLSMLNPGTHKFTNFHKSDGLPDDIIIDILEDNNRNLWFSTANGLSNLILSKSEDGALIFKFKNYGEADGLQGLEFNESASLKTRRGEMIFGGANGFNIFDPQTIRSSRRQPILALTDFQIFNTSLKPGDEVDGHQILTRSITETGSVTLKHSENVFSIEFAALYFFNAEKVSLQYMLEGFDKDWLNANSKVRKATYTNLDPGSYTFKVRATNEEGIYSGRVLNFKIEVLPPFWKTSFAYVTYFLLFAFTLYSLRRRGIQKIKAKFELEQERQEAKRMHELDMMKIKFFTNVSHEFRTPLSLILAPVEKIIKQTEEPEQMRQLQMINRNARRLLNLVNQLLDFRKMEVQELKLHPKPGDLIKFIKEISYSFSDVAEKKNIGFVFDSECETLETRFDHDKIERILFNLLSNSFKFTPEGGHISVLLNQIESARGNHSHLEIKVIDTGIGIPPEKKDKIFERFFQNDVPGTMVNQGSGIGLSITKEFVKLHGGEITVESVIGEGSCFTVTLPIKTKSQDNAPVEMPVGEKQAVVENRSGKKQTVLLVEDNDDFRFYLKDNLREAFHIIEACNGKEGWQKALALHPNLIVSDISMPEMDGIALCRKIKSDARTLHIPVVLLTALTGEEQHLKGLETGATDYMTKPFNFEILLSKIRNILLQQESMRKTYQKQVEVKPSDIVVESPDETFIQKALLVVEKNISNADFSVEELSSEMYMSRVTLYKKVLALTGQTPVEFIRSVRIKRAAQLLEKGHLTISQIGYKVGFKSQKYFVRSFKAEYNMLPSAYIEQSRAQSVND</sequence>
<dbReference type="Pfam" id="PF07495">
    <property type="entry name" value="Y_Y_Y"/>
    <property type="match status" value="1"/>
</dbReference>
<evidence type="ECO:0000256" key="6">
    <source>
        <dbReference type="ARBA" id="ARBA00023163"/>
    </source>
</evidence>
<keyword evidence="6" id="KW-0804">Transcription</keyword>
<dbReference type="InterPro" id="IPR018060">
    <property type="entry name" value="HTH_AraC"/>
</dbReference>
<evidence type="ECO:0000313" key="11">
    <source>
        <dbReference type="EMBL" id="MFD2162863.1"/>
    </source>
</evidence>
<dbReference type="SMART" id="SM00388">
    <property type="entry name" value="HisKA"/>
    <property type="match status" value="1"/>
</dbReference>
<dbReference type="EC" id="2.7.13.3" evidence="2"/>
<dbReference type="InterPro" id="IPR011047">
    <property type="entry name" value="Quinoprotein_ADH-like_sf"/>
</dbReference>
<feature type="domain" description="Response regulatory" evidence="10">
    <location>
        <begin position="1113"/>
        <end position="1228"/>
    </location>
</feature>
<evidence type="ECO:0000259" key="9">
    <source>
        <dbReference type="PROSITE" id="PS50109"/>
    </source>
</evidence>
<evidence type="ECO:0000256" key="2">
    <source>
        <dbReference type="ARBA" id="ARBA00012438"/>
    </source>
</evidence>
<dbReference type="Pfam" id="PF00512">
    <property type="entry name" value="HisKA"/>
    <property type="match status" value="1"/>
</dbReference>
<comment type="catalytic activity">
    <reaction evidence="1">
        <text>ATP + protein L-histidine = ADP + protein N-phospho-L-histidine.</text>
        <dbReference type="EC" id="2.7.13.3"/>
    </reaction>
</comment>
<dbReference type="SMART" id="SM00387">
    <property type="entry name" value="HATPase_c"/>
    <property type="match status" value="1"/>
</dbReference>
<dbReference type="InterPro" id="IPR001789">
    <property type="entry name" value="Sig_transdc_resp-reg_receiver"/>
</dbReference>
<feature type="modified residue" description="4-aspartylphosphate" evidence="7">
    <location>
        <position position="1161"/>
    </location>
</feature>
<dbReference type="SUPFAM" id="SSF50998">
    <property type="entry name" value="Quinoprotein alcohol dehydrogenase-like"/>
    <property type="match status" value="1"/>
</dbReference>
<evidence type="ECO:0000256" key="4">
    <source>
        <dbReference type="ARBA" id="ARBA00023015"/>
    </source>
</evidence>
<dbReference type="CDD" id="cd17574">
    <property type="entry name" value="REC_OmpR"/>
    <property type="match status" value="1"/>
</dbReference>